<dbReference type="GO" id="GO:0006508">
    <property type="term" value="P:proteolysis"/>
    <property type="evidence" value="ECO:0007669"/>
    <property type="project" value="InterPro"/>
</dbReference>
<dbReference type="InterPro" id="IPR001254">
    <property type="entry name" value="Trypsin_dom"/>
</dbReference>
<dbReference type="PRINTS" id="PR00722">
    <property type="entry name" value="CHYMOTRYPSIN"/>
</dbReference>
<dbReference type="EMBL" id="CAIIXF020000003">
    <property type="protein sequence ID" value="CAH1779643.1"/>
    <property type="molecule type" value="Genomic_DNA"/>
</dbReference>
<dbReference type="InterPro" id="IPR009003">
    <property type="entry name" value="Peptidase_S1_PA"/>
</dbReference>
<protein>
    <submittedName>
        <fullName evidence="1">Uncharacterized protein</fullName>
    </submittedName>
</protein>
<dbReference type="CDD" id="cd00190">
    <property type="entry name" value="Tryp_SPc"/>
    <property type="match status" value="1"/>
</dbReference>
<accession>A0A8J1TUR7</accession>
<dbReference type="FunFam" id="2.40.10.10:FF:000068">
    <property type="entry name" value="transmembrane protease serine 2"/>
    <property type="match status" value="1"/>
</dbReference>
<dbReference type="Gene3D" id="2.40.10.10">
    <property type="entry name" value="Trypsin-like serine proteases"/>
    <property type="match status" value="1"/>
</dbReference>
<dbReference type="SUPFAM" id="SSF50494">
    <property type="entry name" value="Trypsin-like serine proteases"/>
    <property type="match status" value="1"/>
</dbReference>
<sequence length="282" mass="32173">MYIIGLFLFALSGCRGQSLEEVCGVSKYPDAGRVPVDGGRSRRIVGGTEARENEYPWMVMMDWFNGNVWDQNCGAVLINNRWALSARHCTYAADPVTDYRIVVKNHWRLPSNDGVEYTPEVIVRHPDYDSNTYENDIVMFKFPQNLTFDEDLRPICLAPRNDNDTYVGQTMILAGWGNEERNAPSPEQLLYTDLQVIAQDPCEDDIAPRPLFRDREYCVQGDLKDSGDGDSGGPYFFRRPADGRFQLLGLQSWGYWPAGTRPSIVVNVSAFYDWIEEVMRNN</sequence>
<dbReference type="GO" id="GO:0004252">
    <property type="term" value="F:serine-type endopeptidase activity"/>
    <property type="evidence" value="ECO:0007669"/>
    <property type="project" value="InterPro"/>
</dbReference>
<gene>
    <name evidence="1" type="ORF">OFUS_LOCUS6434</name>
</gene>
<comment type="caution">
    <text evidence="1">The sequence shown here is derived from an EMBL/GenBank/DDBJ whole genome shotgun (WGS) entry which is preliminary data.</text>
</comment>
<dbReference type="PANTHER" id="PTHR24252:SF7">
    <property type="entry name" value="HYALIN"/>
    <property type="match status" value="1"/>
</dbReference>
<name>A0A8J1TUR7_OWEFU</name>
<dbReference type="OrthoDB" id="10002959at2759"/>
<dbReference type="Pfam" id="PF00089">
    <property type="entry name" value="Trypsin"/>
    <property type="match status" value="1"/>
</dbReference>
<evidence type="ECO:0000313" key="2">
    <source>
        <dbReference type="Proteomes" id="UP000749559"/>
    </source>
</evidence>
<dbReference type="InterPro" id="IPR043504">
    <property type="entry name" value="Peptidase_S1_PA_chymotrypsin"/>
</dbReference>
<dbReference type="AlphaFoldDB" id="A0A8J1TUR7"/>
<dbReference type="SMART" id="SM00020">
    <property type="entry name" value="Tryp_SPc"/>
    <property type="match status" value="1"/>
</dbReference>
<dbReference type="PROSITE" id="PS00135">
    <property type="entry name" value="TRYPSIN_SER"/>
    <property type="match status" value="1"/>
</dbReference>
<evidence type="ECO:0000313" key="1">
    <source>
        <dbReference type="EMBL" id="CAH1779643.1"/>
    </source>
</evidence>
<dbReference type="PANTHER" id="PTHR24252">
    <property type="entry name" value="ACROSIN-RELATED"/>
    <property type="match status" value="1"/>
</dbReference>
<dbReference type="PROSITE" id="PS50240">
    <property type="entry name" value="TRYPSIN_DOM"/>
    <property type="match status" value="1"/>
</dbReference>
<organism evidence="1 2">
    <name type="scientific">Owenia fusiformis</name>
    <name type="common">Polychaete worm</name>
    <dbReference type="NCBI Taxonomy" id="6347"/>
    <lineage>
        <taxon>Eukaryota</taxon>
        <taxon>Metazoa</taxon>
        <taxon>Spiralia</taxon>
        <taxon>Lophotrochozoa</taxon>
        <taxon>Annelida</taxon>
        <taxon>Polychaeta</taxon>
        <taxon>Sedentaria</taxon>
        <taxon>Canalipalpata</taxon>
        <taxon>Sabellida</taxon>
        <taxon>Oweniida</taxon>
        <taxon>Oweniidae</taxon>
        <taxon>Owenia</taxon>
    </lineage>
</organism>
<dbReference type="InterPro" id="IPR001314">
    <property type="entry name" value="Peptidase_S1A"/>
</dbReference>
<reference evidence="1" key="1">
    <citation type="submission" date="2022-03" db="EMBL/GenBank/DDBJ databases">
        <authorList>
            <person name="Martin C."/>
        </authorList>
    </citation>
    <scope>NUCLEOTIDE SEQUENCE</scope>
</reference>
<keyword evidence="2" id="KW-1185">Reference proteome</keyword>
<dbReference type="InterPro" id="IPR033116">
    <property type="entry name" value="TRYPSIN_SER"/>
</dbReference>
<proteinExistence type="predicted"/>
<dbReference type="Proteomes" id="UP000749559">
    <property type="component" value="Unassembled WGS sequence"/>
</dbReference>